<dbReference type="NCBIfam" id="TIGR00182">
    <property type="entry name" value="plsX"/>
    <property type="match status" value="1"/>
</dbReference>
<comment type="function">
    <text evidence="10">Catalyzes the reversible formation of acyl-phosphate (acyl-PO(4)) from acyl-[acyl-carrier-protein] (acyl-ACP). This enzyme utilizes acyl-ACP as fatty acyl donor, but not acyl-CoA.</text>
</comment>
<keyword evidence="5 10" id="KW-0443">Lipid metabolism</keyword>
<evidence type="ECO:0000256" key="10">
    <source>
        <dbReference type="HAMAP-Rule" id="MF_00019"/>
    </source>
</evidence>
<gene>
    <name evidence="10" type="primary">plsX</name>
    <name evidence="11" type="ORF">A2V47_04760</name>
</gene>
<keyword evidence="4 10" id="KW-0808">Transferase</keyword>
<dbReference type="Pfam" id="PF02504">
    <property type="entry name" value="FA_synthesis"/>
    <property type="match status" value="1"/>
</dbReference>
<evidence type="ECO:0000256" key="6">
    <source>
        <dbReference type="ARBA" id="ARBA00023209"/>
    </source>
</evidence>
<keyword evidence="2 10" id="KW-0963">Cytoplasm</keyword>
<evidence type="ECO:0000256" key="9">
    <source>
        <dbReference type="ARBA" id="ARBA00046608"/>
    </source>
</evidence>
<proteinExistence type="inferred from homology"/>
<evidence type="ECO:0000256" key="3">
    <source>
        <dbReference type="ARBA" id="ARBA00022516"/>
    </source>
</evidence>
<dbReference type="Proteomes" id="UP000177701">
    <property type="component" value="Unassembled WGS sequence"/>
</dbReference>
<dbReference type="STRING" id="1797291.A2V47_04760"/>
<comment type="pathway">
    <text evidence="10">Lipid metabolism; phospholipid metabolism.</text>
</comment>
<dbReference type="AlphaFoldDB" id="A0A1F5A8Q3"/>
<keyword evidence="6 10" id="KW-0594">Phospholipid biosynthesis</keyword>
<dbReference type="GO" id="GO:0043811">
    <property type="term" value="F:phosphate:acyl-[acyl carrier protein] acyltransferase activity"/>
    <property type="evidence" value="ECO:0007669"/>
    <property type="project" value="UniProtKB-UniRule"/>
</dbReference>
<protein>
    <recommendedName>
        <fullName evidence="8 10">Phosphate acyltransferase</fullName>
        <ecNumber evidence="8 10">2.3.1.274</ecNumber>
    </recommendedName>
    <alternativeName>
        <fullName evidence="10">Acyl-ACP phosphotransacylase</fullName>
    </alternativeName>
    <alternativeName>
        <fullName evidence="10">Acyl-[acyl-carrier-protein]--phosphate acyltransferase</fullName>
    </alternativeName>
    <alternativeName>
        <fullName evidence="10">Phosphate-acyl-ACP acyltransferase</fullName>
    </alternativeName>
</protein>
<keyword evidence="7 10" id="KW-1208">Phospholipid metabolism</keyword>
<keyword evidence="11" id="KW-0012">Acyltransferase</keyword>
<evidence type="ECO:0000256" key="7">
    <source>
        <dbReference type="ARBA" id="ARBA00023264"/>
    </source>
</evidence>
<evidence type="ECO:0000256" key="4">
    <source>
        <dbReference type="ARBA" id="ARBA00022679"/>
    </source>
</evidence>
<dbReference type="UniPathway" id="UPA00085"/>
<evidence type="ECO:0000256" key="1">
    <source>
        <dbReference type="ARBA" id="ARBA00001232"/>
    </source>
</evidence>
<dbReference type="GO" id="GO:0006633">
    <property type="term" value="P:fatty acid biosynthetic process"/>
    <property type="evidence" value="ECO:0007669"/>
    <property type="project" value="UniProtKB-UniRule"/>
</dbReference>
<dbReference type="InterPro" id="IPR003664">
    <property type="entry name" value="FA_synthesis"/>
</dbReference>
<dbReference type="PANTHER" id="PTHR30100:SF1">
    <property type="entry name" value="PHOSPHATE ACYLTRANSFERASE"/>
    <property type="match status" value="1"/>
</dbReference>
<reference evidence="11 12" key="1">
    <citation type="journal article" date="2016" name="Nat. Commun.">
        <title>Thousands of microbial genomes shed light on interconnected biogeochemical processes in an aquifer system.</title>
        <authorList>
            <person name="Anantharaman K."/>
            <person name="Brown C.T."/>
            <person name="Hug L.A."/>
            <person name="Sharon I."/>
            <person name="Castelle C.J."/>
            <person name="Probst A.J."/>
            <person name="Thomas B.C."/>
            <person name="Singh A."/>
            <person name="Wilkins M.J."/>
            <person name="Karaoz U."/>
            <person name="Brodie E.L."/>
            <person name="Williams K.H."/>
            <person name="Hubbard S.S."/>
            <person name="Banfield J.F."/>
        </authorList>
    </citation>
    <scope>NUCLEOTIDE SEQUENCE [LARGE SCALE GENOMIC DNA]</scope>
</reference>
<comment type="caution">
    <text evidence="11">The sequence shown here is derived from an EMBL/GenBank/DDBJ whole genome shotgun (WGS) entry which is preliminary data.</text>
</comment>
<organism evidence="11 12">
    <name type="scientific">Candidatus Sediminicultor quintus</name>
    <dbReference type="NCBI Taxonomy" id="1797291"/>
    <lineage>
        <taxon>Bacteria</taxon>
        <taxon>Pseudomonadati</taxon>
        <taxon>Atribacterota</taxon>
        <taxon>Candidatus Phoenicimicrobiia</taxon>
        <taxon>Candidatus Pheonicimicrobiales</taxon>
        <taxon>Candidatus Phoenicimicrobiaceae</taxon>
        <taxon>Candidatus Sediminicultor</taxon>
    </lineage>
</organism>
<dbReference type="HAMAP" id="MF_00019">
    <property type="entry name" value="PlsX"/>
    <property type="match status" value="1"/>
</dbReference>
<comment type="subunit">
    <text evidence="9 10">Homodimer. Probably interacts with PlsY.</text>
</comment>
<comment type="subcellular location">
    <subcellularLocation>
        <location evidence="10">Cytoplasm</location>
    </subcellularLocation>
    <text evidence="10">Associated with the membrane possibly through PlsY.</text>
</comment>
<dbReference type="PIRSF" id="PIRSF002465">
    <property type="entry name" value="Phsphlp_syn_PlsX"/>
    <property type="match status" value="1"/>
</dbReference>
<dbReference type="EMBL" id="MEYH01000090">
    <property type="protein sequence ID" value="OGD14227.1"/>
    <property type="molecule type" value="Genomic_DNA"/>
</dbReference>
<dbReference type="Gene3D" id="3.40.718.10">
    <property type="entry name" value="Isopropylmalate Dehydrogenase"/>
    <property type="match status" value="1"/>
</dbReference>
<dbReference type="InterPro" id="IPR012281">
    <property type="entry name" value="Phospholipid_synth_PlsX-like"/>
</dbReference>
<keyword evidence="3 10" id="KW-0444">Lipid biosynthesis</keyword>
<dbReference type="PANTHER" id="PTHR30100">
    <property type="entry name" value="FATTY ACID/PHOSPHOLIPID SYNTHESIS PROTEIN PLSX"/>
    <property type="match status" value="1"/>
</dbReference>
<evidence type="ECO:0000256" key="2">
    <source>
        <dbReference type="ARBA" id="ARBA00022490"/>
    </source>
</evidence>
<dbReference type="EC" id="2.3.1.274" evidence="8 10"/>
<evidence type="ECO:0000256" key="5">
    <source>
        <dbReference type="ARBA" id="ARBA00023098"/>
    </source>
</evidence>
<evidence type="ECO:0000256" key="8">
    <source>
        <dbReference type="ARBA" id="ARBA00024069"/>
    </source>
</evidence>
<evidence type="ECO:0000313" key="11">
    <source>
        <dbReference type="EMBL" id="OGD14227.1"/>
    </source>
</evidence>
<comment type="catalytic activity">
    <reaction evidence="1 10">
        <text>a fatty acyl-[ACP] + phosphate = an acyl phosphate + holo-[ACP]</text>
        <dbReference type="Rhea" id="RHEA:42292"/>
        <dbReference type="Rhea" id="RHEA-COMP:9685"/>
        <dbReference type="Rhea" id="RHEA-COMP:14125"/>
        <dbReference type="ChEBI" id="CHEBI:43474"/>
        <dbReference type="ChEBI" id="CHEBI:59918"/>
        <dbReference type="ChEBI" id="CHEBI:64479"/>
        <dbReference type="ChEBI" id="CHEBI:138651"/>
        <dbReference type="EC" id="2.3.1.274"/>
    </reaction>
</comment>
<name>A0A1F5A8Q3_9BACT</name>
<evidence type="ECO:0000313" key="12">
    <source>
        <dbReference type="Proteomes" id="UP000177701"/>
    </source>
</evidence>
<sequence>MIIALDAMGGDYAPEEVVKGTILALEESDLEIILLGDMEKVKEELIKYKYKKDKLSVINCKEYIETGDFPLDAIRNKRDSSIVIGTKLIKNNQADAFISAGNSGAVMAAALLELGCIPQIHRPAIAAILPSAKGKVLVLDVGANVDCKPEHLPQFAFIGSKYAKYILGIENPKIGLLNIGEEENKGNKFAQNAYKSLKNTNINFVGNIEGKDIFKGKADVLVCDGFTGNILLKSSEGLAKFLLTEVNSRVISQLPQNQEMDKLKEKFMNLVKMTDYTEYGGSPLLGVNGLCFICHGRSKAKTFKNAILNTAKFIDTHIVEHFKEI</sequence>
<dbReference type="SUPFAM" id="SSF53659">
    <property type="entry name" value="Isocitrate/Isopropylmalate dehydrogenase-like"/>
    <property type="match status" value="1"/>
</dbReference>
<comment type="similarity">
    <text evidence="10">Belongs to the PlsX family.</text>
</comment>
<accession>A0A1F5A8Q3</accession>
<dbReference type="GO" id="GO:0005737">
    <property type="term" value="C:cytoplasm"/>
    <property type="evidence" value="ECO:0007669"/>
    <property type="project" value="UniProtKB-SubCell"/>
</dbReference>
<dbReference type="GO" id="GO:0008654">
    <property type="term" value="P:phospholipid biosynthetic process"/>
    <property type="evidence" value="ECO:0007669"/>
    <property type="project" value="UniProtKB-KW"/>
</dbReference>